<dbReference type="KEGG" id="nno:NONO_c16630"/>
<proteinExistence type="predicted"/>
<dbReference type="Proteomes" id="UP000019150">
    <property type="component" value="Chromosome"/>
</dbReference>
<dbReference type="AlphaFoldDB" id="W5TBE8"/>
<accession>W5TBE8</accession>
<dbReference type="EMBL" id="CP006850">
    <property type="protein sequence ID" value="AHH16464.1"/>
    <property type="molecule type" value="Genomic_DNA"/>
</dbReference>
<evidence type="ECO:0000313" key="1">
    <source>
        <dbReference type="EMBL" id="AHH16464.1"/>
    </source>
</evidence>
<name>W5TBE8_9NOCA</name>
<gene>
    <name evidence="1" type="ORF">NONO_c16630</name>
</gene>
<evidence type="ECO:0000313" key="2">
    <source>
        <dbReference type="Proteomes" id="UP000019150"/>
    </source>
</evidence>
<sequence length="482" mass="53114">MVRGRQWTGFEAAALQEAMRKSVRDFASLLGVEATTVVNWRGGLGRVRPRSNTQELLDTTLDQRATADDRARFDQILEEGEAAWRARHPIAPQRQMAPLTLNADDSTGPAADTSPVTVAFRAEVTTSTVDEGRSAACVGDGFMEMTDMNRRELLRSLTIATTTLTTASAIDWARVRFAIASGRVDAATVEQYAHMNRLLWRDFSETEMKARLFNAVRGHLAAMVDGLRNSASGEVRGRQLELIADSLQLIGEIMLDSDHLADAAYCYALSGSFAAEANAHDLWACALTRHAYIGIIDSRFADVLPLAEEAAEVVRHGDTHLPTRFWIYSVRAQIQAGLGNQADCERSFESARGISGLAASPSLGWLRFTGGRLDEEEASCMVRLRKTESAERLLTPLLDHPLSIRRRGSVLVDLAAVGALRSDPVQTVWFGGTAADIARRTRSGYLARRLEQLRPHLEDLRQDRHVAHLEQQISTLTMSPAH</sequence>
<protein>
    <submittedName>
        <fullName evidence="1">Uncharacterized protein</fullName>
    </submittedName>
</protein>
<dbReference type="OrthoDB" id="3213425at2"/>
<dbReference type="PATRIC" id="fig|1415166.3.peg.1691"/>
<reference evidence="1 2" key="1">
    <citation type="journal article" date="2014" name="Appl. Environ. Microbiol.">
        <title>Insights into the Microbial Degradation of Rubber and Gutta-Percha by Analysis of the Complete Genome of Nocardia nova SH22a.</title>
        <authorList>
            <person name="Luo Q."/>
            <person name="Hiessl S."/>
            <person name="Poehlein A."/>
            <person name="Daniel R."/>
            <person name="Steinbuchel A."/>
        </authorList>
    </citation>
    <scope>NUCLEOTIDE SEQUENCE [LARGE SCALE GENOMIC DNA]</scope>
    <source>
        <strain evidence="1">SH22a</strain>
    </source>
</reference>
<keyword evidence="2" id="KW-1185">Reference proteome</keyword>
<organism evidence="1 2">
    <name type="scientific">Nocardia nova SH22a</name>
    <dbReference type="NCBI Taxonomy" id="1415166"/>
    <lineage>
        <taxon>Bacteria</taxon>
        <taxon>Bacillati</taxon>
        <taxon>Actinomycetota</taxon>
        <taxon>Actinomycetes</taxon>
        <taxon>Mycobacteriales</taxon>
        <taxon>Nocardiaceae</taxon>
        <taxon>Nocardia</taxon>
    </lineage>
</organism>
<dbReference type="HOGENOM" id="CLU_566000_0_0_11"/>
<dbReference type="RefSeq" id="WP_148306765.1">
    <property type="nucleotide sequence ID" value="NZ_CP006850.1"/>
</dbReference>
<dbReference type="STRING" id="1415166.NONO_c16630"/>
<dbReference type="eggNOG" id="COG1476">
    <property type="taxonomic scope" value="Bacteria"/>
</dbReference>